<evidence type="ECO:0000313" key="1">
    <source>
        <dbReference type="EMBL" id="EJU24666.1"/>
    </source>
</evidence>
<gene>
    <name evidence="1" type="ORF">HMPREF1143_1200</name>
</gene>
<accession>J4WHU2</accession>
<dbReference type="EMBL" id="ALNK01000005">
    <property type="protein sequence ID" value="EJU24666.1"/>
    <property type="molecule type" value="Genomic_DNA"/>
</dbReference>
<sequence length="37" mass="4504">MIAKTIKTKHYLYKPYYKIIIFILLEISLKNAINKIY</sequence>
<dbReference type="AlphaFoldDB" id="J4WHU2"/>
<organism evidence="1 2">
    <name type="scientific">Peptoanaerobacter stomatis</name>
    <dbReference type="NCBI Taxonomy" id="796937"/>
    <lineage>
        <taxon>Bacteria</taxon>
        <taxon>Bacillati</taxon>
        <taxon>Bacillota</taxon>
        <taxon>Clostridia</taxon>
        <taxon>Peptostreptococcales</taxon>
        <taxon>Filifactoraceae</taxon>
        <taxon>Peptoanaerobacter</taxon>
    </lineage>
</organism>
<dbReference type="Proteomes" id="UP000005244">
    <property type="component" value="Unassembled WGS sequence"/>
</dbReference>
<protein>
    <submittedName>
        <fullName evidence="1">Uncharacterized protein</fullName>
    </submittedName>
</protein>
<keyword evidence="2" id="KW-1185">Reference proteome</keyword>
<evidence type="ECO:0000313" key="2">
    <source>
        <dbReference type="Proteomes" id="UP000005244"/>
    </source>
</evidence>
<name>J4WHU2_9FIRM</name>
<proteinExistence type="predicted"/>
<reference evidence="1 2" key="1">
    <citation type="submission" date="2012-07" db="EMBL/GenBank/DDBJ databases">
        <authorList>
            <person name="Durkin A.S."/>
            <person name="McCorrison J."/>
            <person name="Torralba M."/>
            <person name="Gillis M."/>
            <person name="Methe B."/>
            <person name="Sutton G."/>
            <person name="Nelson K.E."/>
        </authorList>
    </citation>
    <scope>NUCLEOTIDE SEQUENCE [LARGE SCALE GENOMIC DNA]</scope>
    <source>
        <strain evidence="1 2">OBRC8</strain>
    </source>
</reference>
<comment type="caution">
    <text evidence="1">The sequence shown here is derived from an EMBL/GenBank/DDBJ whole genome shotgun (WGS) entry which is preliminary data.</text>
</comment>